<dbReference type="Pfam" id="PF04343">
    <property type="entry name" value="DUF488"/>
    <property type="match status" value="1"/>
</dbReference>
<feature type="compositionally biased region" description="Basic and acidic residues" evidence="1">
    <location>
        <begin position="1"/>
        <end position="18"/>
    </location>
</feature>
<protein>
    <recommendedName>
        <fullName evidence="4">DUF488 domain-containing protein</fullName>
    </recommendedName>
</protein>
<reference evidence="2 3" key="1">
    <citation type="journal article" date="2014" name="Int. J. Syst. Evol. Microbiol.">
        <title>Brachybacterium ginsengisoli sp. nov., isolated from soil of a ginseng field.</title>
        <authorList>
            <person name="Hoang V.A."/>
            <person name="Kim Y.J."/>
            <person name="Nguyen N.L."/>
            <person name="Yang D.C."/>
        </authorList>
    </citation>
    <scope>NUCLEOTIDE SEQUENCE [LARGE SCALE GENOMIC DNA]</scope>
    <source>
        <strain evidence="2 3">DCY80</strain>
    </source>
</reference>
<evidence type="ECO:0008006" key="4">
    <source>
        <dbReference type="Google" id="ProtNLM"/>
    </source>
</evidence>
<keyword evidence="3" id="KW-1185">Reference proteome</keyword>
<evidence type="ECO:0000313" key="2">
    <source>
        <dbReference type="EMBL" id="ATG53463.1"/>
    </source>
</evidence>
<evidence type="ECO:0000313" key="3">
    <source>
        <dbReference type="Proteomes" id="UP000217889"/>
    </source>
</evidence>
<gene>
    <name evidence="2" type="ORF">CFK41_00730</name>
</gene>
<dbReference type="EMBL" id="CP023564">
    <property type="protein sequence ID" value="ATG53463.1"/>
    <property type="molecule type" value="Genomic_DNA"/>
</dbReference>
<dbReference type="InterPro" id="IPR007438">
    <property type="entry name" value="DUF488"/>
</dbReference>
<accession>A0A291GTB3</accession>
<dbReference type="Proteomes" id="UP000217889">
    <property type="component" value="Chromosome"/>
</dbReference>
<dbReference type="PANTHER" id="PTHR39337:SF1">
    <property type="entry name" value="BLR5642 PROTEIN"/>
    <property type="match status" value="1"/>
</dbReference>
<name>A0A291GTB3_9MICO</name>
<sequence length="237" mass="26571">MVLVPEHRAEQRHRDPVRRGRVQPGGHGALLHLVREDRAVRSGRAAPLQRHGVSGGHGTLLTLGHGRLEREELAALLTGAGIARLVDVRRHPGSRTNDAAARGAIEEICTEAGIEHRWDERLGGRRRLTAEEEAASPDTWWRVAQFRAYAGWTRSEEFRAGLEELRADVSRARTAVMCSEAVWWRCHRRLIADVMLLEHGAEVLDLMHSGQQRPHEPSEGARLDEDRHVVWDGAEPA</sequence>
<feature type="region of interest" description="Disordered" evidence="1">
    <location>
        <begin position="1"/>
        <end position="25"/>
    </location>
</feature>
<dbReference type="KEGG" id="bgg:CFK41_00730"/>
<dbReference type="AlphaFoldDB" id="A0A291GTB3"/>
<proteinExistence type="predicted"/>
<organism evidence="2 3">
    <name type="scientific">Brachybacterium ginsengisoli</name>
    <dbReference type="NCBI Taxonomy" id="1331682"/>
    <lineage>
        <taxon>Bacteria</taxon>
        <taxon>Bacillati</taxon>
        <taxon>Actinomycetota</taxon>
        <taxon>Actinomycetes</taxon>
        <taxon>Micrococcales</taxon>
        <taxon>Dermabacteraceae</taxon>
        <taxon>Brachybacterium</taxon>
    </lineage>
</organism>
<feature type="region of interest" description="Disordered" evidence="1">
    <location>
        <begin position="209"/>
        <end position="237"/>
    </location>
</feature>
<feature type="compositionally biased region" description="Basic and acidic residues" evidence="1">
    <location>
        <begin position="213"/>
        <end position="230"/>
    </location>
</feature>
<evidence type="ECO:0000256" key="1">
    <source>
        <dbReference type="SAM" id="MobiDB-lite"/>
    </source>
</evidence>
<dbReference type="OrthoDB" id="9789109at2"/>
<dbReference type="PANTHER" id="PTHR39337">
    <property type="entry name" value="BLR5642 PROTEIN"/>
    <property type="match status" value="1"/>
</dbReference>